<dbReference type="Gene3D" id="1.20.1070.10">
    <property type="entry name" value="Rhodopsin 7-helix transmembrane proteins"/>
    <property type="match status" value="1"/>
</dbReference>
<dbReference type="PROSITE" id="PS50262">
    <property type="entry name" value="G_PROTEIN_RECEP_F1_2"/>
    <property type="match status" value="1"/>
</dbReference>
<feature type="transmembrane region" description="Helical" evidence="10">
    <location>
        <begin position="208"/>
        <end position="229"/>
    </location>
</feature>
<keyword evidence="5" id="KW-0297">G-protein coupled receptor</keyword>
<evidence type="ECO:0000256" key="7">
    <source>
        <dbReference type="ARBA" id="ARBA00023170"/>
    </source>
</evidence>
<keyword evidence="4 10" id="KW-1133">Transmembrane helix</keyword>
<evidence type="ECO:0000256" key="10">
    <source>
        <dbReference type="SAM" id="Phobius"/>
    </source>
</evidence>
<dbReference type="Proteomes" id="UP001163046">
    <property type="component" value="Unassembled WGS sequence"/>
</dbReference>
<dbReference type="InterPro" id="IPR017452">
    <property type="entry name" value="GPCR_Rhodpsn_7TM"/>
</dbReference>
<evidence type="ECO:0000256" key="5">
    <source>
        <dbReference type="ARBA" id="ARBA00023040"/>
    </source>
</evidence>
<evidence type="ECO:0000313" key="12">
    <source>
        <dbReference type="EMBL" id="KAJ7360175.1"/>
    </source>
</evidence>
<evidence type="ECO:0000259" key="11">
    <source>
        <dbReference type="PROSITE" id="PS50262"/>
    </source>
</evidence>
<evidence type="ECO:0000256" key="6">
    <source>
        <dbReference type="ARBA" id="ARBA00023136"/>
    </source>
</evidence>
<organism evidence="12 13">
    <name type="scientific">Desmophyllum pertusum</name>
    <dbReference type="NCBI Taxonomy" id="174260"/>
    <lineage>
        <taxon>Eukaryota</taxon>
        <taxon>Metazoa</taxon>
        <taxon>Cnidaria</taxon>
        <taxon>Anthozoa</taxon>
        <taxon>Hexacorallia</taxon>
        <taxon>Scleractinia</taxon>
        <taxon>Caryophylliina</taxon>
        <taxon>Caryophylliidae</taxon>
        <taxon>Desmophyllum</taxon>
    </lineage>
</organism>
<name>A0A9X0CMD6_9CNID</name>
<evidence type="ECO:0000256" key="9">
    <source>
        <dbReference type="ARBA" id="ARBA00023224"/>
    </source>
</evidence>
<dbReference type="Pfam" id="PF00001">
    <property type="entry name" value="7tm_1"/>
    <property type="match status" value="1"/>
</dbReference>
<feature type="transmembrane region" description="Helical" evidence="10">
    <location>
        <begin position="134"/>
        <end position="157"/>
    </location>
</feature>
<dbReference type="AlphaFoldDB" id="A0A9X0CMD6"/>
<protein>
    <recommendedName>
        <fullName evidence="11">G-protein coupled receptors family 1 profile domain-containing protein</fullName>
    </recommendedName>
</protein>
<dbReference type="PANTHER" id="PTHR24246:SF27">
    <property type="entry name" value="ADENOSINE RECEPTOR, ISOFORM A"/>
    <property type="match status" value="1"/>
</dbReference>
<comment type="subcellular location">
    <subcellularLocation>
        <location evidence="1">Cell membrane</location>
        <topology evidence="1">Multi-pass membrane protein</topology>
    </subcellularLocation>
</comment>
<keyword evidence="2" id="KW-1003">Cell membrane</keyword>
<feature type="transmembrane region" description="Helical" evidence="10">
    <location>
        <begin position="55"/>
        <end position="74"/>
    </location>
</feature>
<dbReference type="GO" id="GO:0005886">
    <property type="term" value="C:plasma membrane"/>
    <property type="evidence" value="ECO:0007669"/>
    <property type="project" value="UniProtKB-SubCell"/>
</dbReference>
<evidence type="ECO:0000256" key="1">
    <source>
        <dbReference type="ARBA" id="ARBA00004651"/>
    </source>
</evidence>
<dbReference type="PRINTS" id="PR00237">
    <property type="entry name" value="GPCRRHODOPSN"/>
</dbReference>
<gene>
    <name evidence="12" type="ORF">OS493_018166</name>
</gene>
<dbReference type="PANTHER" id="PTHR24246">
    <property type="entry name" value="OLFACTORY RECEPTOR AND ADENOSINE RECEPTOR"/>
    <property type="match status" value="1"/>
</dbReference>
<dbReference type="OrthoDB" id="5977305at2759"/>
<dbReference type="CDD" id="cd00637">
    <property type="entry name" value="7tm_classA_rhodopsin-like"/>
    <property type="match status" value="1"/>
</dbReference>
<keyword evidence="9" id="KW-0807">Transducer</keyword>
<feature type="transmembrane region" description="Helical" evidence="10">
    <location>
        <begin position="12"/>
        <end position="34"/>
    </location>
</feature>
<evidence type="ECO:0000256" key="4">
    <source>
        <dbReference type="ARBA" id="ARBA00022989"/>
    </source>
</evidence>
<keyword evidence="3 10" id="KW-0812">Transmembrane</keyword>
<evidence type="ECO:0000256" key="2">
    <source>
        <dbReference type="ARBA" id="ARBA00022475"/>
    </source>
</evidence>
<keyword evidence="13" id="KW-1185">Reference proteome</keyword>
<feature type="domain" description="G-protein coupled receptors family 1 profile" evidence="11">
    <location>
        <begin position="26"/>
        <end position="262"/>
    </location>
</feature>
<feature type="transmembrane region" description="Helical" evidence="10">
    <location>
        <begin position="249"/>
        <end position="266"/>
    </location>
</feature>
<dbReference type="GO" id="GO:0004930">
    <property type="term" value="F:G protein-coupled receptor activity"/>
    <property type="evidence" value="ECO:0007669"/>
    <property type="project" value="UniProtKB-KW"/>
</dbReference>
<reference evidence="12" key="1">
    <citation type="submission" date="2023-01" db="EMBL/GenBank/DDBJ databases">
        <title>Genome assembly of the deep-sea coral Lophelia pertusa.</title>
        <authorList>
            <person name="Herrera S."/>
            <person name="Cordes E."/>
        </authorList>
    </citation>
    <scope>NUCLEOTIDE SEQUENCE</scope>
    <source>
        <strain evidence="12">USNM1676648</strain>
        <tissue evidence="12">Polyp</tissue>
    </source>
</reference>
<sequence length="328" mass="36625">MANLDPVLSWTYFVFLCIISIIALPANTIVLTWKPSSPDDRLSFARLGHLLASQALANLTTAMVVIPLWLFILIMQHKNHSSVKLDELDDICFYSFDVFHGLIAALHLIVIATERACAIGWPIIHRTAPDRVNYIASVLPWLIASSISSIIVVIYYFTKASVLITVTSIMCYGFPVLVICAVFLTIPSKLLRRVLTPSQENDVAISKAMAVVFLLYLVVSSPYHIISLLNLFCAPCELNKLFISLGLRYLFYSSSAVIPVVVISLVPDLRARVHWCCFRFHAINEESRNDLYAMEIPGIQPRNNSCTLVKTAPRKEESAAVQDEIPVC</sequence>
<keyword evidence="6 10" id="KW-0472">Membrane</keyword>
<keyword evidence="7" id="KW-0675">Receptor</keyword>
<accession>A0A9X0CMD6</accession>
<evidence type="ECO:0000256" key="3">
    <source>
        <dbReference type="ARBA" id="ARBA00022692"/>
    </source>
</evidence>
<dbReference type="EMBL" id="MU827311">
    <property type="protein sequence ID" value="KAJ7360175.1"/>
    <property type="molecule type" value="Genomic_DNA"/>
</dbReference>
<proteinExistence type="predicted"/>
<evidence type="ECO:0000256" key="8">
    <source>
        <dbReference type="ARBA" id="ARBA00023180"/>
    </source>
</evidence>
<keyword evidence="8" id="KW-0325">Glycoprotein</keyword>
<dbReference type="SUPFAM" id="SSF81321">
    <property type="entry name" value="Family A G protein-coupled receptor-like"/>
    <property type="match status" value="1"/>
</dbReference>
<comment type="caution">
    <text evidence="12">The sequence shown here is derived from an EMBL/GenBank/DDBJ whole genome shotgun (WGS) entry which is preliminary data.</text>
</comment>
<dbReference type="InterPro" id="IPR000276">
    <property type="entry name" value="GPCR_Rhodpsn"/>
</dbReference>
<evidence type="ECO:0000313" key="13">
    <source>
        <dbReference type="Proteomes" id="UP001163046"/>
    </source>
</evidence>
<feature type="transmembrane region" description="Helical" evidence="10">
    <location>
        <begin position="163"/>
        <end position="187"/>
    </location>
</feature>